<dbReference type="Proteomes" id="UP000193711">
    <property type="component" value="Unassembled WGS sequence"/>
</dbReference>
<name>A0A1X7NXH6_9MICO</name>
<dbReference type="PANTHER" id="PTHR43004:SF3">
    <property type="entry name" value="P-HYDROXYBENZOATE HYDROXYLASE"/>
    <property type="match status" value="1"/>
</dbReference>
<keyword evidence="4" id="KW-0503">Monooxygenase</keyword>
<reference evidence="5" key="1">
    <citation type="submission" date="2017-04" db="EMBL/GenBank/DDBJ databases">
        <authorList>
            <person name="Varghese N."/>
            <person name="Submissions S."/>
        </authorList>
    </citation>
    <scope>NUCLEOTIDE SEQUENCE [LARGE SCALE GENOMIC DNA]</scope>
    <source>
        <strain evidence="5">VKM Ac-2121</strain>
    </source>
</reference>
<dbReference type="Gene3D" id="3.30.9.10">
    <property type="entry name" value="D-Amino Acid Oxidase, subunit A, domain 2"/>
    <property type="match status" value="1"/>
</dbReference>
<dbReference type="SUPFAM" id="SSF51905">
    <property type="entry name" value="FAD/NAD(P)-binding domain"/>
    <property type="match status" value="1"/>
</dbReference>
<keyword evidence="2" id="KW-0274">FAD</keyword>
<organism evidence="4 5">
    <name type="scientific">Rathayibacter oskolensis</name>
    <dbReference type="NCBI Taxonomy" id="1891671"/>
    <lineage>
        <taxon>Bacteria</taxon>
        <taxon>Bacillati</taxon>
        <taxon>Actinomycetota</taxon>
        <taxon>Actinomycetes</taxon>
        <taxon>Micrococcales</taxon>
        <taxon>Microbacteriaceae</taxon>
        <taxon>Rathayibacter</taxon>
    </lineage>
</organism>
<dbReference type="PANTHER" id="PTHR43004">
    <property type="entry name" value="TRK SYSTEM POTASSIUM UPTAKE PROTEIN"/>
    <property type="match status" value="1"/>
</dbReference>
<dbReference type="Pfam" id="PF01494">
    <property type="entry name" value="FAD_binding_3"/>
    <property type="match status" value="1"/>
</dbReference>
<dbReference type="AlphaFoldDB" id="A0A1X7NXH6"/>
<sequence>MPPHSTQVAVIGAGPAGLLLSWALRRAGIDSVVLENRSREYVLSRIRAGVLEQSSVDVLTELGLGERIASDGMRHRGIYLQGPDANGVSRRHHVDFDELIGRTVTVYGQQEVVKDLIAAHEAEGSDIRYGVSSVELHDLDGEHPAVTYRHGGEEHRLEASYVVGADGFHGISRPSIPADERAELDRAYPYAWLGVLADVAPSTDELIYALHTDGFAMHSMRSSSVSRLYLQVDPDDDIAAWPDERIWEALQTRLGVEGWTLHEGPITEKSITPMRSFVSSRLAHGRLFLVGDAGHIVPPTGAKGLNSAIADVVLLVRGLIAAVGGDDALLEGYEAAALSRQWRVQQFSVWMTELLHRPPATVSGEFDFHAQLGRLGYVVDSVHARRSLAEQYTGLPL</sequence>
<dbReference type="NCBIfam" id="NF006091">
    <property type="entry name" value="PRK08243.1"/>
    <property type="match status" value="1"/>
</dbReference>
<dbReference type="GO" id="GO:0016709">
    <property type="term" value="F:oxidoreductase activity, acting on paired donors, with incorporation or reduction of molecular oxygen, NAD(P)H as one donor, and incorporation of one atom of oxygen"/>
    <property type="evidence" value="ECO:0007669"/>
    <property type="project" value="UniProtKB-ARBA"/>
</dbReference>
<evidence type="ECO:0000313" key="4">
    <source>
        <dbReference type="EMBL" id="SMH42465.1"/>
    </source>
</evidence>
<keyword evidence="5" id="KW-1185">Reference proteome</keyword>
<dbReference type="EMBL" id="FXBM01000002">
    <property type="protein sequence ID" value="SMH42465.1"/>
    <property type="molecule type" value="Genomic_DNA"/>
</dbReference>
<evidence type="ECO:0000256" key="1">
    <source>
        <dbReference type="ARBA" id="ARBA00022630"/>
    </source>
</evidence>
<dbReference type="Gene3D" id="3.50.50.60">
    <property type="entry name" value="FAD/NAD(P)-binding domain"/>
    <property type="match status" value="1"/>
</dbReference>
<feature type="domain" description="FAD-binding" evidence="3">
    <location>
        <begin position="6"/>
        <end position="348"/>
    </location>
</feature>
<keyword evidence="1" id="KW-0285">Flavoprotein</keyword>
<dbReference type="STRING" id="1891671.SAMN06295885_1989"/>
<dbReference type="InterPro" id="IPR036188">
    <property type="entry name" value="FAD/NAD-bd_sf"/>
</dbReference>
<dbReference type="PRINTS" id="PR00420">
    <property type="entry name" value="RNGMNOXGNASE"/>
</dbReference>
<gene>
    <name evidence="4" type="ORF">SAMN06295885_1989</name>
</gene>
<keyword evidence="4" id="KW-0560">Oxidoreductase</keyword>
<protein>
    <submittedName>
        <fullName evidence="4">p-hydroxybenzoate 3-monooxygenase</fullName>
    </submittedName>
</protein>
<dbReference type="GO" id="GO:0071949">
    <property type="term" value="F:FAD binding"/>
    <property type="evidence" value="ECO:0007669"/>
    <property type="project" value="InterPro"/>
</dbReference>
<evidence type="ECO:0000259" key="3">
    <source>
        <dbReference type="Pfam" id="PF01494"/>
    </source>
</evidence>
<dbReference type="OrthoDB" id="9791689at2"/>
<dbReference type="InterPro" id="IPR002938">
    <property type="entry name" value="FAD-bd"/>
</dbReference>
<evidence type="ECO:0000313" key="5">
    <source>
        <dbReference type="Proteomes" id="UP000193711"/>
    </source>
</evidence>
<dbReference type="SUPFAM" id="SSF54373">
    <property type="entry name" value="FAD-linked reductases, C-terminal domain"/>
    <property type="match status" value="1"/>
</dbReference>
<dbReference type="RefSeq" id="WP_085476459.1">
    <property type="nucleotide sequence ID" value="NZ_FXBM01000002.1"/>
</dbReference>
<accession>A0A1X7NXH6</accession>
<evidence type="ECO:0000256" key="2">
    <source>
        <dbReference type="ARBA" id="ARBA00022827"/>
    </source>
</evidence>
<proteinExistence type="predicted"/>
<dbReference type="InterPro" id="IPR050641">
    <property type="entry name" value="RIFMO-like"/>
</dbReference>